<dbReference type="WBParaSite" id="HPBE_0001052301-mRNA-1">
    <property type="protein sequence ID" value="HPBE_0001052301-mRNA-1"/>
    <property type="gene ID" value="HPBE_0001052301"/>
</dbReference>
<evidence type="ECO:0000313" key="1">
    <source>
        <dbReference type="EMBL" id="VDO85374.1"/>
    </source>
</evidence>
<gene>
    <name evidence="1" type="ORF">HPBE_LOCUS10524</name>
</gene>
<dbReference type="EMBL" id="UZAH01026790">
    <property type="protein sequence ID" value="VDO85374.1"/>
    <property type="molecule type" value="Genomic_DNA"/>
</dbReference>
<evidence type="ECO:0000313" key="3">
    <source>
        <dbReference type="WBParaSite" id="HPBE_0001052301-mRNA-1"/>
    </source>
</evidence>
<protein>
    <submittedName>
        <fullName evidence="3">Reverse transcriptase domain-containing protein</fullName>
    </submittedName>
</protein>
<dbReference type="Proteomes" id="UP000050761">
    <property type="component" value="Unassembled WGS sequence"/>
</dbReference>
<reference evidence="3" key="2">
    <citation type="submission" date="2019-09" db="UniProtKB">
        <authorList>
            <consortium name="WormBaseParasite"/>
        </authorList>
    </citation>
    <scope>IDENTIFICATION</scope>
</reference>
<proteinExistence type="predicted"/>
<reference evidence="1 2" key="1">
    <citation type="submission" date="2018-11" db="EMBL/GenBank/DDBJ databases">
        <authorList>
            <consortium name="Pathogen Informatics"/>
        </authorList>
    </citation>
    <scope>NUCLEOTIDE SEQUENCE [LARGE SCALE GENOMIC DNA]</scope>
</reference>
<accession>A0A3P7ZMT5</accession>
<dbReference type="AlphaFoldDB" id="A0A3P7ZMT5"/>
<sequence length="193" mass="22017">MPASEYNADLERQAQAWYDRLTMFGLKLEVRKSEYLMTIVDEFGHNEINGIAPTMFATMQYVKDFGVAPIADINYVKVAFDCMATFFALVVKLFGRLVLPGKGLRRAGPLIIIRDNPDLTDFYVPALKGIRISKDDSRVQLHNNPMLIAGTGATFSFKLVELNHLSARTAYYKYEARNISTRKTNFVHILYYE</sequence>
<keyword evidence="2" id="KW-1185">Reference proteome</keyword>
<dbReference type="OrthoDB" id="425681at2759"/>
<organism evidence="1">
    <name type="scientific">Heligmosomoides polygyrus</name>
    <name type="common">Parasitic roundworm</name>
    <dbReference type="NCBI Taxonomy" id="6339"/>
    <lineage>
        <taxon>Eukaryota</taxon>
        <taxon>Metazoa</taxon>
        <taxon>Ecdysozoa</taxon>
        <taxon>Nematoda</taxon>
        <taxon>Chromadorea</taxon>
        <taxon>Rhabditida</taxon>
        <taxon>Rhabditina</taxon>
        <taxon>Rhabditomorpha</taxon>
        <taxon>Strongyloidea</taxon>
        <taxon>Heligmosomidae</taxon>
        <taxon>Heligmosomoides</taxon>
    </lineage>
</organism>
<name>A0A3P7ZMT5_HELPZ</name>
<evidence type="ECO:0000313" key="2">
    <source>
        <dbReference type="Proteomes" id="UP000050761"/>
    </source>
</evidence>